<dbReference type="Proteomes" id="UP001228049">
    <property type="component" value="Unassembled WGS sequence"/>
</dbReference>
<accession>A0AAD9BBD2</accession>
<feature type="region of interest" description="Disordered" evidence="1">
    <location>
        <begin position="38"/>
        <end position="73"/>
    </location>
</feature>
<feature type="region of interest" description="Disordered" evidence="1">
    <location>
        <begin position="1"/>
        <end position="20"/>
    </location>
</feature>
<sequence>MEKAKTKAKRKGGAEKLRARKKQALRADAAACVKITDMFSTGAGPSSAPVADIGGEEDDERERDQREWGEEENSRNRYYSFVLWIWAGLGLNARADLLSQSSPGLE</sequence>
<keyword evidence="3" id="KW-1185">Reference proteome</keyword>
<evidence type="ECO:0000256" key="1">
    <source>
        <dbReference type="SAM" id="MobiDB-lite"/>
    </source>
</evidence>
<dbReference type="AlphaFoldDB" id="A0AAD9BBD2"/>
<evidence type="ECO:0000313" key="3">
    <source>
        <dbReference type="Proteomes" id="UP001228049"/>
    </source>
</evidence>
<feature type="compositionally biased region" description="Basic and acidic residues" evidence="1">
    <location>
        <begin position="62"/>
        <end position="73"/>
    </location>
</feature>
<organism evidence="2 3">
    <name type="scientific">Dissostichus eleginoides</name>
    <name type="common">Patagonian toothfish</name>
    <name type="synonym">Dissostichus amissus</name>
    <dbReference type="NCBI Taxonomy" id="100907"/>
    <lineage>
        <taxon>Eukaryota</taxon>
        <taxon>Metazoa</taxon>
        <taxon>Chordata</taxon>
        <taxon>Craniata</taxon>
        <taxon>Vertebrata</taxon>
        <taxon>Euteleostomi</taxon>
        <taxon>Actinopterygii</taxon>
        <taxon>Neopterygii</taxon>
        <taxon>Teleostei</taxon>
        <taxon>Neoteleostei</taxon>
        <taxon>Acanthomorphata</taxon>
        <taxon>Eupercaria</taxon>
        <taxon>Perciformes</taxon>
        <taxon>Notothenioidei</taxon>
        <taxon>Nototheniidae</taxon>
        <taxon>Dissostichus</taxon>
    </lineage>
</organism>
<protein>
    <submittedName>
        <fullName evidence="2">Uncharacterized protein</fullName>
    </submittedName>
</protein>
<reference evidence="2" key="1">
    <citation type="submission" date="2023-04" db="EMBL/GenBank/DDBJ databases">
        <title>Chromosome-level genome of Chaenocephalus aceratus.</title>
        <authorList>
            <person name="Park H."/>
        </authorList>
    </citation>
    <scope>NUCLEOTIDE SEQUENCE</scope>
    <source>
        <strain evidence="2">DE</strain>
        <tissue evidence="2">Muscle</tissue>
    </source>
</reference>
<feature type="compositionally biased region" description="Basic residues" evidence="1">
    <location>
        <begin position="1"/>
        <end position="11"/>
    </location>
</feature>
<proteinExistence type="predicted"/>
<comment type="caution">
    <text evidence="2">The sequence shown here is derived from an EMBL/GenBank/DDBJ whole genome shotgun (WGS) entry which is preliminary data.</text>
</comment>
<evidence type="ECO:0000313" key="2">
    <source>
        <dbReference type="EMBL" id="KAK1879947.1"/>
    </source>
</evidence>
<dbReference type="EMBL" id="JASDAP010000025">
    <property type="protein sequence ID" value="KAK1879947.1"/>
    <property type="molecule type" value="Genomic_DNA"/>
</dbReference>
<gene>
    <name evidence="2" type="ORF">KUDE01_025477</name>
</gene>
<name>A0AAD9BBD2_DISEL</name>